<dbReference type="EMBL" id="UZAH01028674">
    <property type="protein sequence ID" value="VDP01667.1"/>
    <property type="molecule type" value="Genomic_DNA"/>
</dbReference>
<feature type="region of interest" description="Disordered" evidence="1">
    <location>
        <begin position="1"/>
        <end position="63"/>
    </location>
</feature>
<sequence length="134" mass="13902">MTVSTRSGARSSSFADAPSPPSVLGAAAPQLDLVTGAPLDPPEETEHCGHLTAPLGNSLSRSDDSTLLQAKDTEALGDVAPRTIAQAGSDARSQTSDLTKRIDEVGHLDQLPVVATFGQDLASGPKISVCWIRR</sequence>
<evidence type="ECO:0000313" key="4">
    <source>
        <dbReference type="WBParaSite" id="HPBE_0001506801-mRNA-1"/>
    </source>
</evidence>
<gene>
    <name evidence="2" type="ORF">HPBE_LOCUS15069</name>
</gene>
<keyword evidence="3" id="KW-1185">Reference proteome</keyword>
<evidence type="ECO:0000313" key="2">
    <source>
        <dbReference type="EMBL" id="VDP01667.1"/>
    </source>
</evidence>
<accession>A0A183G1J3</accession>
<accession>A0A3P7ZI34</accession>
<evidence type="ECO:0000256" key="1">
    <source>
        <dbReference type="SAM" id="MobiDB-lite"/>
    </source>
</evidence>
<reference evidence="4" key="2">
    <citation type="submission" date="2019-09" db="UniProtKB">
        <authorList>
            <consortium name="WormBaseParasite"/>
        </authorList>
    </citation>
    <scope>IDENTIFICATION</scope>
</reference>
<dbReference type="AlphaFoldDB" id="A0A183G1J3"/>
<name>A0A183G1J3_HELPZ</name>
<organism evidence="3 4">
    <name type="scientific">Heligmosomoides polygyrus</name>
    <name type="common">Parasitic roundworm</name>
    <dbReference type="NCBI Taxonomy" id="6339"/>
    <lineage>
        <taxon>Eukaryota</taxon>
        <taxon>Metazoa</taxon>
        <taxon>Ecdysozoa</taxon>
        <taxon>Nematoda</taxon>
        <taxon>Chromadorea</taxon>
        <taxon>Rhabditida</taxon>
        <taxon>Rhabditina</taxon>
        <taxon>Rhabditomorpha</taxon>
        <taxon>Strongyloidea</taxon>
        <taxon>Heligmosomidae</taxon>
        <taxon>Heligmosomoides</taxon>
    </lineage>
</organism>
<dbReference type="Proteomes" id="UP000050761">
    <property type="component" value="Unassembled WGS sequence"/>
</dbReference>
<dbReference type="WBParaSite" id="HPBE_0001506801-mRNA-1">
    <property type="protein sequence ID" value="HPBE_0001506801-mRNA-1"/>
    <property type="gene ID" value="HPBE_0001506801"/>
</dbReference>
<proteinExistence type="predicted"/>
<protein>
    <submittedName>
        <fullName evidence="2 4">Uncharacterized protein</fullName>
    </submittedName>
</protein>
<reference evidence="2 3" key="1">
    <citation type="submission" date="2018-11" db="EMBL/GenBank/DDBJ databases">
        <authorList>
            <consortium name="Pathogen Informatics"/>
        </authorList>
    </citation>
    <scope>NUCLEOTIDE SEQUENCE [LARGE SCALE GENOMIC DNA]</scope>
</reference>
<evidence type="ECO:0000313" key="3">
    <source>
        <dbReference type="Proteomes" id="UP000050761"/>
    </source>
</evidence>
<feature type="region of interest" description="Disordered" evidence="1">
    <location>
        <begin position="79"/>
        <end position="98"/>
    </location>
</feature>